<dbReference type="OrthoDB" id="10029326at2759"/>
<feature type="transmembrane region" description="Helical" evidence="5">
    <location>
        <begin position="451"/>
        <end position="481"/>
    </location>
</feature>
<dbReference type="Gene3D" id="3.50.50.60">
    <property type="entry name" value="FAD/NAD(P)-binding domain"/>
    <property type="match status" value="1"/>
</dbReference>
<feature type="transmembrane region" description="Helical" evidence="5">
    <location>
        <begin position="781"/>
        <end position="804"/>
    </location>
</feature>
<dbReference type="EMBL" id="MKZY01000005">
    <property type="protein sequence ID" value="OOO08517.1"/>
    <property type="molecule type" value="Genomic_DNA"/>
</dbReference>
<feature type="transmembrane region" description="Helical" evidence="5">
    <location>
        <begin position="572"/>
        <end position="593"/>
    </location>
</feature>
<evidence type="ECO:0000256" key="2">
    <source>
        <dbReference type="ARBA" id="ARBA00022630"/>
    </source>
</evidence>
<dbReference type="InterPro" id="IPR036188">
    <property type="entry name" value="FAD/NAD-bd_sf"/>
</dbReference>
<feature type="transmembrane region" description="Helical" evidence="5">
    <location>
        <begin position="750"/>
        <end position="769"/>
    </location>
</feature>
<dbReference type="InterPro" id="IPR050562">
    <property type="entry name" value="FAD_mOase_fung"/>
</dbReference>
<gene>
    <name evidence="7" type="ORF">OAory_01098130</name>
</gene>
<evidence type="ECO:0000256" key="4">
    <source>
        <dbReference type="ARBA" id="ARBA00023002"/>
    </source>
</evidence>
<dbReference type="Proteomes" id="UP000190312">
    <property type="component" value="Unassembled WGS sequence"/>
</dbReference>
<comment type="similarity">
    <text evidence="1">Belongs to the paxM FAD-dependent monooxygenase family.</text>
</comment>
<dbReference type="eggNOG" id="KOG2614">
    <property type="taxonomic scope" value="Eukaryota"/>
</dbReference>
<dbReference type="GO" id="GO:0004497">
    <property type="term" value="F:monooxygenase activity"/>
    <property type="evidence" value="ECO:0007669"/>
    <property type="project" value="UniProtKB-KW"/>
</dbReference>
<sequence length="818" mass="91835">MSSKSFKVIIAGGSIAGLSLALMLEKNGIDFLVLEAYPSIAPQVGASIGLLPNGLRILDQLGCYESVMEMAEYPVDKVCFRDSRGKLIRSLENFNQLMTGRHGYPIVFFERRMLIQILYDKIQDKSKVLTSQRVQTVHTSQSHVTVTTKDGKSYKGDIIVGADGIHSTVRRQMWEEARKMNPSWIDPSEENALPATYACIFGISEGVRGIEKGTLSSVFNEKFSYLIPSGPGEKTYWFLVRNIGETMYGPDIPRFTKQEEETLVKEHWDDQITPTVRFSDLYKNKTSSVYTSLPEYVYKRWYFQRIMTIGDSCHKFEPLTGQGGNSAIETAAALTNHLMSALRSNFCQSLSTVDISSVFEKVQRQREERTWSLVRAAHARQRLECLETPLLKLIARFVTPYYPLQLLKEHWIATYSAAVSLDMIAIPRRPREIPFYDELFRVPATRGIAGLLLYVGYLLIAFVAFRLLFVATAANGTWALVRQAVRDRSITMGGLEVPLRRVFTGFRPVDRILQSLVTIFLPVVAGPPRPEQALQLLYFLSSMLPLISIFTVEGYRRRNKWTLLSSPSLWAVLYQLRGIGFIAPFYFMASTSITGRISYFSWTTRSLPESTAKVILPAVAAGYILPTMLLFFPIDNAQTRQSVVAVWQPAPVFVVIMTELLSRAIECIGRGRQAKPDSPSADERIDSDLPYLSVLYTTTCIISASLHMSLIFSCLLSENLSLTRLFFPVDSFAPVASLADGASTFLKNDFLLVTASTFVWCWVSVWDLYRVGISNVSPLSASVGLLAGFAGIGPGATAAAIWFWREQTMSQREFRQRS</sequence>
<feature type="transmembrane region" description="Helical" evidence="5">
    <location>
        <begin position="614"/>
        <end position="634"/>
    </location>
</feature>
<dbReference type="InterPro" id="IPR002938">
    <property type="entry name" value="FAD-bd"/>
</dbReference>
<accession>A0A1S9DHH0</accession>
<evidence type="ECO:0000256" key="3">
    <source>
        <dbReference type="ARBA" id="ARBA00022827"/>
    </source>
</evidence>
<dbReference type="SUPFAM" id="SSF51905">
    <property type="entry name" value="FAD/NAD(P)-binding domain"/>
    <property type="match status" value="1"/>
</dbReference>
<keyword evidence="2" id="KW-0285">Flavoprotein</keyword>
<evidence type="ECO:0000313" key="8">
    <source>
        <dbReference type="Proteomes" id="UP000190312"/>
    </source>
</evidence>
<feature type="transmembrane region" description="Helical" evidence="5">
    <location>
        <begin position="694"/>
        <end position="716"/>
    </location>
</feature>
<feature type="transmembrane region" description="Helical" evidence="5">
    <location>
        <begin position="536"/>
        <end position="552"/>
    </location>
</feature>
<keyword evidence="5" id="KW-0472">Membrane</keyword>
<proteinExistence type="inferred from homology"/>
<dbReference type="VEuPathDB" id="FungiDB:AO090026000240"/>
<keyword evidence="5" id="KW-0812">Transmembrane</keyword>
<dbReference type="Pfam" id="PF01494">
    <property type="entry name" value="FAD_binding_3"/>
    <property type="match status" value="1"/>
</dbReference>
<evidence type="ECO:0000256" key="1">
    <source>
        <dbReference type="ARBA" id="ARBA00007992"/>
    </source>
</evidence>
<evidence type="ECO:0000259" key="6">
    <source>
        <dbReference type="Pfam" id="PF01494"/>
    </source>
</evidence>
<reference evidence="7 8" key="1">
    <citation type="submission" date="2016-10" db="EMBL/GenBank/DDBJ databases">
        <title>Genome sequencing of Aspergillus oryzae BCC7051.</title>
        <authorList>
            <person name="Thammarongtham C."/>
            <person name="Vorapreeda T."/>
            <person name="Nookaew I."/>
            <person name="Srisuk T."/>
            <person name="Land M."/>
            <person name="Jeennor S."/>
            <person name="Laoteng K."/>
        </authorList>
    </citation>
    <scope>NUCLEOTIDE SEQUENCE [LARGE SCALE GENOMIC DNA]</scope>
    <source>
        <strain evidence="7 8">BCC7051</strain>
    </source>
</reference>
<dbReference type="PANTHER" id="PTHR47356">
    <property type="entry name" value="FAD-DEPENDENT MONOOXYGENASE ASQG-RELATED"/>
    <property type="match status" value="1"/>
</dbReference>
<dbReference type="PRINTS" id="PR00420">
    <property type="entry name" value="RNGMNOXGNASE"/>
</dbReference>
<organism evidence="7 8">
    <name type="scientific">Aspergillus oryzae</name>
    <name type="common">Yellow koji mold</name>
    <dbReference type="NCBI Taxonomy" id="5062"/>
    <lineage>
        <taxon>Eukaryota</taxon>
        <taxon>Fungi</taxon>
        <taxon>Dikarya</taxon>
        <taxon>Ascomycota</taxon>
        <taxon>Pezizomycotina</taxon>
        <taxon>Eurotiomycetes</taxon>
        <taxon>Eurotiomycetidae</taxon>
        <taxon>Eurotiales</taxon>
        <taxon>Aspergillaceae</taxon>
        <taxon>Aspergillus</taxon>
        <taxon>Aspergillus subgen. Circumdati</taxon>
    </lineage>
</organism>
<keyword evidence="3" id="KW-0274">FAD</keyword>
<evidence type="ECO:0000256" key="5">
    <source>
        <dbReference type="SAM" id="Phobius"/>
    </source>
</evidence>
<name>A0A1S9DHH0_ASPOZ</name>
<protein>
    <submittedName>
        <fullName evidence="7">Monooxygenase FAD-binding protein</fullName>
    </submittedName>
</protein>
<dbReference type="PANTHER" id="PTHR47356:SF2">
    <property type="entry name" value="FAD-BINDING DOMAIN-CONTAINING PROTEIN-RELATED"/>
    <property type="match status" value="1"/>
</dbReference>
<evidence type="ECO:0000313" key="7">
    <source>
        <dbReference type="EMBL" id="OOO08517.1"/>
    </source>
</evidence>
<feature type="domain" description="FAD-binding" evidence="6">
    <location>
        <begin position="7"/>
        <end position="343"/>
    </location>
</feature>
<comment type="caution">
    <text evidence="7">The sequence shown here is derived from an EMBL/GenBank/DDBJ whole genome shotgun (WGS) entry which is preliminary data.</text>
</comment>
<keyword evidence="7" id="KW-0503">Monooxygenase</keyword>
<keyword evidence="4" id="KW-0560">Oxidoreductase</keyword>
<dbReference type="GO" id="GO:0071949">
    <property type="term" value="F:FAD binding"/>
    <property type="evidence" value="ECO:0007669"/>
    <property type="project" value="InterPro"/>
</dbReference>
<dbReference type="VEuPathDB" id="FungiDB:AO090020000478"/>
<keyword evidence="5" id="KW-1133">Transmembrane helix</keyword>
<dbReference type="AlphaFoldDB" id="A0A1S9DHH0"/>